<dbReference type="SUPFAM" id="SSF56399">
    <property type="entry name" value="ADP-ribosylation"/>
    <property type="match status" value="1"/>
</dbReference>
<dbReference type="Gene3D" id="1.25.40.10">
    <property type="entry name" value="Tetratricopeptide repeat domain"/>
    <property type="match status" value="1"/>
</dbReference>
<evidence type="ECO:0000313" key="3">
    <source>
        <dbReference type="EMBL" id="CAF1581569.1"/>
    </source>
</evidence>
<comment type="caution">
    <text evidence="2">The sequence shown here is derived from an EMBL/GenBank/DDBJ whole genome shotgun (WGS) entry which is preliminary data.</text>
</comment>
<keyword evidence="4" id="KW-1185">Reference proteome</keyword>
<dbReference type="PROSITE" id="PS51996">
    <property type="entry name" value="TR_MART"/>
    <property type="match status" value="1"/>
</dbReference>
<dbReference type="InterPro" id="IPR019734">
    <property type="entry name" value="TPR_rpt"/>
</dbReference>
<protein>
    <submittedName>
        <fullName evidence="2">Uncharacterized protein</fullName>
    </submittedName>
</protein>
<proteinExistence type="predicted"/>
<dbReference type="Proteomes" id="UP000663877">
    <property type="component" value="Unassembled WGS sequence"/>
</dbReference>
<sequence>MAKVTAVEEDGSQLFNDRRENKFDEYLVLIIGIDDDDDLFENLPRFISKDLVRSFKDIKTICELINSTNIFLIISDKLNQEQVDEFVNKQRIISFYIYCKSNDKHTDWTKRNKTTERIVSNSIELLKQLHHDINTLSHRWSLTERSFQKALTDESQWYHLFLTIICYRSKYSEEYYKKMFDECRLYYSNNNNHMIDVINKFQERYESCNLIREYTCDHFLYRIINHALRTQDMETIKKFGPFINDLISQLVKYYQQYFTSIDFPVRAVYRGQYLSQDELGFLRFVWKSNNPIITLTTFGSTSLDPQVAMDFSGCPSNNMINCLFEIILTDEYNDKQNEIKSIDSYELFGNISCDSAMESEQEILFSPGRHFRIRSIEDPIYDSDRQWTPIILEIVIEADSKSHYNYLNIVKQINKNPDPQIYDDILKMLQINAENETRFQQTNWDEWWQALKRQWGKHYLNGDPQPLHLTFYNCFSNDLYWSRKAIEIYKTELLSVSKIQSNRSSFSYLFQSYRSWDELPTLWLALYEDYLKPFCQNIESEEVIKCLRFAGGLYQRIADYPNALECYEKAFQININNKYQKNNEIQKQITTVKKDIQRKSKIKHSKKQISTIDPIEQQDQWVISRIIKQWTPEKTSILSVLGRLFKYMKEREKWFDLFYAKIIFSFPLEVTEDLSIHDYYLNFFLALQRHLLNKSPCSANNYILSLWRYEKCYSEFIQFQSLKIFLQPFEIKLNYLRFTFLPQLKRFLKKLTTILVMCFFYTRVQLNYGEIIVNNVPLMNTLENMKMKQSIFFDLRNSSMQVYLETLENECSLNDYALTIIPNNKRFDEDAFTTFMESIS</sequence>
<dbReference type="Gene3D" id="3.90.176.10">
    <property type="entry name" value="Toxin ADP-ribosyltransferase, Chain A, domain 1"/>
    <property type="match status" value="1"/>
</dbReference>
<dbReference type="InterPro" id="IPR011990">
    <property type="entry name" value="TPR-like_helical_dom_sf"/>
</dbReference>
<accession>A0A815EMB7</accession>
<evidence type="ECO:0000313" key="2">
    <source>
        <dbReference type="EMBL" id="CAF1313942.1"/>
    </source>
</evidence>
<dbReference type="EMBL" id="CAJNOI010000594">
    <property type="protein sequence ID" value="CAF1313942.1"/>
    <property type="molecule type" value="Genomic_DNA"/>
</dbReference>
<reference evidence="2" key="1">
    <citation type="submission" date="2021-02" db="EMBL/GenBank/DDBJ databases">
        <authorList>
            <person name="Nowell W R."/>
        </authorList>
    </citation>
    <scope>NUCLEOTIDE SEQUENCE</scope>
</reference>
<feature type="repeat" description="TPR" evidence="1">
    <location>
        <begin position="544"/>
        <end position="577"/>
    </location>
</feature>
<dbReference type="PROSITE" id="PS50005">
    <property type="entry name" value="TPR"/>
    <property type="match status" value="1"/>
</dbReference>
<evidence type="ECO:0000313" key="4">
    <source>
        <dbReference type="Proteomes" id="UP000663832"/>
    </source>
</evidence>
<dbReference type="Proteomes" id="UP000663832">
    <property type="component" value="Unassembled WGS sequence"/>
</dbReference>
<name>A0A815EMB7_9BILA</name>
<evidence type="ECO:0000313" key="5">
    <source>
        <dbReference type="Proteomes" id="UP000663877"/>
    </source>
</evidence>
<organism evidence="2 5">
    <name type="scientific">Adineta steineri</name>
    <dbReference type="NCBI Taxonomy" id="433720"/>
    <lineage>
        <taxon>Eukaryota</taxon>
        <taxon>Metazoa</taxon>
        <taxon>Spiralia</taxon>
        <taxon>Gnathifera</taxon>
        <taxon>Rotifera</taxon>
        <taxon>Eurotatoria</taxon>
        <taxon>Bdelloidea</taxon>
        <taxon>Adinetida</taxon>
        <taxon>Adinetidae</taxon>
        <taxon>Adineta</taxon>
    </lineage>
</organism>
<dbReference type="EMBL" id="CAJNOM010000956">
    <property type="protein sequence ID" value="CAF1581569.1"/>
    <property type="molecule type" value="Genomic_DNA"/>
</dbReference>
<gene>
    <name evidence="2" type="ORF">BJG266_LOCUS32970</name>
    <name evidence="3" type="ORF">QVE165_LOCUS50102</name>
</gene>
<evidence type="ECO:0000256" key="1">
    <source>
        <dbReference type="PROSITE-ProRule" id="PRU00339"/>
    </source>
</evidence>
<keyword evidence="1" id="KW-0802">TPR repeat</keyword>
<dbReference type="OrthoDB" id="10284129at2759"/>
<dbReference type="AlphaFoldDB" id="A0A815EMB7"/>